<dbReference type="SUPFAM" id="SSF53098">
    <property type="entry name" value="Ribonuclease H-like"/>
    <property type="match status" value="1"/>
</dbReference>
<proteinExistence type="predicted"/>
<evidence type="ECO:0000313" key="2">
    <source>
        <dbReference type="EMBL" id="PWL53810.1"/>
    </source>
</evidence>
<dbReference type="PANTHER" id="PTHR46889">
    <property type="entry name" value="TRANSPOSASE INSF FOR INSERTION SEQUENCE IS3B-RELATED"/>
    <property type="match status" value="1"/>
</dbReference>
<feature type="domain" description="Integrase catalytic" evidence="1">
    <location>
        <begin position="7"/>
        <end position="66"/>
    </location>
</feature>
<dbReference type="AlphaFoldDB" id="A0A316MMT4"/>
<dbReference type="InterPro" id="IPR012337">
    <property type="entry name" value="RNaseH-like_sf"/>
</dbReference>
<comment type="caution">
    <text evidence="2">The sequence shown here is derived from an EMBL/GenBank/DDBJ whole genome shotgun (WGS) entry which is preliminary data.</text>
</comment>
<sequence>MFQTDSKNKIWVGDITYIPTKKRTLYLADFLDIYSRKVVGWSMEKKVKDRLVVDAFIQAYGKEQPSSSKTPDFFKSWMLENHKL</sequence>
<name>A0A316MMT4_9CLOT</name>
<dbReference type="InterPro" id="IPR001584">
    <property type="entry name" value="Integrase_cat-core"/>
</dbReference>
<dbReference type="InterPro" id="IPR036397">
    <property type="entry name" value="RNaseH_sf"/>
</dbReference>
<organism evidence="2 3">
    <name type="scientific">Clostridium cadaveris</name>
    <dbReference type="NCBI Taxonomy" id="1529"/>
    <lineage>
        <taxon>Bacteria</taxon>
        <taxon>Bacillati</taxon>
        <taxon>Bacillota</taxon>
        <taxon>Clostridia</taxon>
        <taxon>Eubacteriales</taxon>
        <taxon>Clostridiaceae</taxon>
        <taxon>Clostridium</taxon>
    </lineage>
</organism>
<reference evidence="2 3" key="1">
    <citation type="submission" date="2018-03" db="EMBL/GenBank/DDBJ databases">
        <title>The uncultured portion of the human microbiome is neutrally assembled.</title>
        <authorList>
            <person name="Jeraldo P."/>
            <person name="Boardman L."/>
            <person name="White B.A."/>
            <person name="Nelson H."/>
            <person name="Goldenfeld N."/>
            <person name="Chia N."/>
        </authorList>
    </citation>
    <scope>NUCLEOTIDE SEQUENCE [LARGE SCALE GENOMIC DNA]</scope>
    <source>
        <strain evidence="2">CIM:MAG 903</strain>
    </source>
</reference>
<dbReference type="InterPro" id="IPR050900">
    <property type="entry name" value="Transposase_IS3/IS150/IS904"/>
</dbReference>
<dbReference type="PANTHER" id="PTHR46889:SF7">
    <property type="entry name" value="TRANSPOSASE FOR INSERTION SEQUENCE ELEMENT IS904"/>
    <property type="match status" value="1"/>
</dbReference>
<dbReference type="Proteomes" id="UP000246114">
    <property type="component" value="Unassembled WGS sequence"/>
</dbReference>
<dbReference type="EMBL" id="QAMZ01000030">
    <property type="protein sequence ID" value="PWL53810.1"/>
    <property type="molecule type" value="Genomic_DNA"/>
</dbReference>
<protein>
    <recommendedName>
        <fullName evidence="1">Integrase catalytic domain-containing protein</fullName>
    </recommendedName>
</protein>
<dbReference type="GO" id="GO:0015074">
    <property type="term" value="P:DNA integration"/>
    <property type="evidence" value="ECO:0007669"/>
    <property type="project" value="InterPro"/>
</dbReference>
<accession>A0A316MMT4</accession>
<dbReference type="GO" id="GO:0003676">
    <property type="term" value="F:nucleic acid binding"/>
    <property type="evidence" value="ECO:0007669"/>
    <property type="project" value="InterPro"/>
</dbReference>
<dbReference type="Gene3D" id="3.30.420.10">
    <property type="entry name" value="Ribonuclease H-like superfamily/Ribonuclease H"/>
    <property type="match status" value="1"/>
</dbReference>
<dbReference type="Pfam" id="PF00665">
    <property type="entry name" value="rve"/>
    <property type="match status" value="1"/>
</dbReference>
<evidence type="ECO:0000313" key="3">
    <source>
        <dbReference type="Proteomes" id="UP000246114"/>
    </source>
</evidence>
<evidence type="ECO:0000259" key="1">
    <source>
        <dbReference type="Pfam" id="PF00665"/>
    </source>
</evidence>
<gene>
    <name evidence="2" type="ORF">DBY38_06535</name>
</gene>